<accession>A0A1G1W0S3</accession>
<protein>
    <recommendedName>
        <fullName evidence="3">(d)CMP kinase</fullName>
    </recommendedName>
</protein>
<proteinExistence type="predicted"/>
<dbReference type="Pfam" id="PF13238">
    <property type="entry name" value="AAA_18"/>
    <property type="match status" value="1"/>
</dbReference>
<reference evidence="1 2" key="1">
    <citation type="journal article" date="2016" name="Nat. Commun.">
        <title>Thousands of microbial genomes shed light on interconnected biogeochemical processes in an aquifer system.</title>
        <authorList>
            <person name="Anantharaman K."/>
            <person name="Brown C.T."/>
            <person name="Hug L.A."/>
            <person name="Sharon I."/>
            <person name="Castelle C.J."/>
            <person name="Probst A.J."/>
            <person name="Thomas B.C."/>
            <person name="Singh A."/>
            <person name="Wilkins M.J."/>
            <person name="Karaoz U."/>
            <person name="Brodie E.L."/>
            <person name="Williams K.H."/>
            <person name="Hubbard S.S."/>
            <person name="Banfield J.F."/>
        </authorList>
    </citation>
    <scope>NUCLEOTIDE SEQUENCE [LARGE SCALE GENOMIC DNA]</scope>
</reference>
<evidence type="ECO:0008006" key="3">
    <source>
        <dbReference type="Google" id="ProtNLM"/>
    </source>
</evidence>
<dbReference type="InterPro" id="IPR027417">
    <property type="entry name" value="P-loop_NTPase"/>
</dbReference>
<evidence type="ECO:0000313" key="2">
    <source>
        <dbReference type="Proteomes" id="UP000176299"/>
    </source>
</evidence>
<organism evidence="1 2">
    <name type="scientific">Candidatus Woykebacteria bacterium GWA1_44_8</name>
    <dbReference type="NCBI Taxonomy" id="1802591"/>
    <lineage>
        <taxon>Bacteria</taxon>
        <taxon>Candidatus Woykeibacteriota</taxon>
    </lineage>
</organism>
<gene>
    <name evidence="1" type="ORF">A2113_00495</name>
</gene>
<name>A0A1G1W0S3_9BACT</name>
<dbReference type="Proteomes" id="UP000176299">
    <property type="component" value="Unassembled WGS sequence"/>
</dbReference>
<comment type="caution">
    <text evidence="1">The sequence shown here is derived from an EMBL/GenBank/DDBJ whole genome shotgun (WGS) entry which is preliminary data.</text>
</comment>
<dbReference type="AlphaFoldDB" id="A0A1G1W0S3"/>
<dbReference type="SUPFAM" id="SSF52540">
    <property type="entry name" value="P-loop containing nucleoside triphosphate hydrolases"/>
    <property type="match status" value="1"/>
</dbReference>
<dbReference type="Gene3D" id="3.40.50.300">
    <property type="entry name" value="P-loop containing nucleotide triphosphate hydrolases"/>
    <property type="match status" value="1"/>
</dbReference>
<dbReference type="STRING" id="1802591.A2113_00495"/>
<evidence type="ECO:0000313" key="1">
    <source>
        <dbReference type="EMBL" id="OGY21174.1"/>
    </source>
</evidence>
<sequence length="187" mass="21691">MDKTSKLPYRNIVVCGDVGTGTSTLAKGLAEKLGWQYISTGDFFRQYQKEHNIPLWEKSAIPDNVEKKTDSEFLEKLKNGKGFVADSHYAGWFTRNLTDVFRILLLCDKNVATERILAREHTHKETPAEIEKRRVQIRQKFKKLYSDDNYEDPKLFHLVINTTYTSSKETIQKAYEEFTKNSSFNPA</sequence>
<dbReference type="EMBL" id="MHCN01000017">
    <property type="protein sequence ID" value="OGY21174.1"/>
    <property type="molecule type" value="Genomic_DNA"/>
</dbReference>